<dbReference type="Gene3D" id="3.40.50.300">
    <property type="entry name" value="P-loop containing nucleotide triphosphate hydrolases"/>
    <property type="match status" value="1"/>
</dbReference>
<sequence>MTIPMDTKIVLSTKEVLVMDQTASTSKNLFLFKNNEEIPSVDFSESLLTNSEFGDYSEGVNLTWRDLCVYAPQKKEGLFKTSKTTYKRIISNVTGAALSGTLVAIMGASGAGKSTLMSALSQRLPDDCIVDGDIRVNGKPVEPGNFRKACGFMYQQDLFSPCLTVFEHLYFMALLKLDRRVKAHQRIALIDSLLQELGLLASQNTRIGSTSASQQVVLSGGERKRLSFATELLTDPAILLCDEPTTGLDSFSASKLIRMMHDLTAQRKKTVLCTIHQPSSELIDMFDKIILLADSRTAFIGSTDAALSFLESQGYPCPFGYNPADFLIKSLAVTSDELSSRRRLKRICDEFSVSDFSKEMELEINYQTHVGTYDFLADFNSRKIKKPFWFTIMFVLIRRSFLNVVRDPTVQLSRILQKVAIAIMCSLCFAGSIDLTQRGVQSVQGALFIMVTENTFSPMYSVLSQFPDMLPLFQREYSAGLYSTFQFYVSYILSSLPGLIIEPVVFTIIMYWISGLRDSFTVFLLAVVICILIINVATSCGLFFSLAFSSVGTAMACLVPFDYALMITSGVFYKLSSLPPYFSWIRYLSWIEYSNEALTIIQWQGITNITCLDNPDLPCLQDGNEVINNMNFSPDNLYPNLVAMVILYFGFHTLAFLFLLMKARHK</sequence>
<protein>
    <submittedName>
        <fullName evidence="11">Protein scarlet</fullName>
    </submittedName>
</protein>
<keyword evidence="4 9" id="KW-0812">Transmembrane</keyword>
<dbReference type="EMBL" id="HBUF01552248">
    <property type="protein sequence ID" value="CAG6759325.1"/>
    <property type="molecule type" value="Transcribed_RNA"/>
</dbReference>
<dbReference type="InterPro" id="IPR027417">
    <property type="entry name" value="P-loop_NTPase"/>
</dbReference>
<dbReference type="EMBL" id="HBUF01184390">
    <property type="protein sequence ID" value="CAG6656248.1"/>
    <property type="molecule type" value="Transcribed_RNA"/>
</dbReference>
<dbReference type="EMBL" id="HBUF01552245">
    <property type="protein sequence ID" value="CAG6759319.1"/>
    <property type="molecule type" value="Transcribed_RNA"/>
</dbReference>
<dbReference type="GO" id="GO:0016887">
    <property type="term" value="F:ATP hydrolysis activity"/>
    <property type="evidence" value="ECO:0007669"/>
    <property type="project" value="InterPro"/>
</dbReference>
<keyword evidence="5" id="KW-0547">Nucleotide-binding</keyword>
<feature type="transmembrane region" description="Helical" evidence="9">
    <location>
        <begin position="520"/>
        <end position="544"/>
    </location>
</feature>
<keyword evidence="6" id="KW-0067">ATP-binding</keyword>
<dbReference type="GO" id="GO:0005886">
    <property type="term" value="C:plasma membrane"/>
    <property type="evidence" value="ECO:0007669"/>
    <property type="project" value="TreeGrafter"/>
</dbReference>
<evidence type="ECO:0000256" key="7">
    <source>
        <dbReference type="ARBA" id="ARBA00022989"/>
    </source>
</evidence>
<dbReference type="EMBL" id="HBUF01552246">
    <property type="protein sequence ID" value="CAG6759321.1"/>
    <property type="molecule type" value="Transcribed_RNA"/>
</dbReference>
<evidence type="ECO:0000256" key="8">
    <source>
        <dbReference type="ARBA" id="ARBA00023136"/>
    </source>
</evidence>
<feature type="domain" description="ABC transporter" evidence="10">
    <location>
        <begin position="73"/>
        <end position="319"/>
    </location>
</feature>
<comment type="similarity">
    <text evidence="2">Belongs to the ABC transporter superfamily. ABCG family. Eye pigment precursor importer (TC 3.A.1.204) subfamily.</text>
</comment>
<dbReference type="EMBL" id="HBUF01033663">
    <property type="protein sequence ID" value="CAG6615722.1"/>
    <property type="molecule type" value="Transcribed_RNA"/>
</dbReference>
<keyword evidence="7 9" id="KW-1133">Transmembrane helix</keyword>
<evidence type="ECO:0000256" key="9">
    <source>
        <dbReference type="SAM" id="Phobius"/>
    </source>
</evidence>
<feature type="transmembrane region" description="Helical" evidence="9">
    <location>
        <begin position="637"/>
        <end position="660"/>
    </location>
</feature>
<dbReference type="SMART" id="SM00382">
    <property type="entry name" value="AAA"/>
    <property type="match status" value="1"/>
</dbReference>
<dbReference type="InterPro" id="IPR003439">
    <property type="entry name" value="ABC_transporter-like_ATP-bd"/>
</dbReference>
<dbReference type="EMBL" id="HBUF01365265">
    <property type="protein sequence ID" value="CAG6723216.1"/>
    <property type="molecule type" value="Transcribed_RNA"/>
</dbReference>
<dbReference type="SUPFAM" id="SSF52540">
    <property type="entry name" value="P-loop containing nucleoside triphosphate hydrolases"/>
    <property type="match status" value="1"/>
</dbReference>
<reference evidence="11" key="1">
    <citation type="submission" date="2021-05" db="EMBL/GenBank/DDBJ databases">
        <authorList>
            <person name="Alioto T."/>
            <person name="Alioto T."/>
            <person name="Gomez Garrido J."/>
        </authorList>
    </citation>
    <scope>NUCLEOTIDE SEQUENCE</scope>
</reference>
<dbReference type="EMBL" id="HBUF01184389">
    <property type="protein sequence ID" value="CAG6656245.1"/>
    <property type="molecule type" value="Transcribed_RNA"/>
</dbReference>
<dbReference type="EMBL" id="HBUF01184388">
    <property type="protein sequence ID" value="CAG6656242.1"/>
    <property type="molecule type" value="Transcribed_RNA"/>
</dbReference>
<dbReference type="Pfam" id="PF00005">
    <property type="entry name" value="ABC_tran"/>
    <property type="match status" value="1"/>
</dbReference>
<dbReference type="InterPro" id="IPR013525">
    <property type="entry name" value="ABC2_TM"/>
</dbReference>
<evidence type="ECO:0000256" key="2">
    <source>
        <dbReference type="ARBA" id="ARBA00005814"/>
    </source>
</evidence>
<organism evidence="11">
    <name type="scientific">Cacopsylla melanoneura</name>
    <dbReference type="NCBI Taxonomy" id="428564"/>
    <lineage>
        <taxon>Eukaryota</taxon>
        <taxon>Metazoa</taxon>
        <taxon>Ecdysozoa</taxon>
        <taxon>Arthropoda</taxon>
        <taxon>Hexapoda</taxon>
        <taxon>Insecta</taxon>
        <taxon>Pterygota</taxon>
        <taxon>Neoptera</taxon>
        <taxon>Paraneoptera</taxon>
        <taxon>Hemiptera</taxon>
        <taxon>Sternorrhyncha</taxon>
        <taxon>Psylloidea</taxon>
        <taxon>Psyllidae</taxon>
        <taxon>Psyllinae</taxon>
        <taxon>Cacopsylla</taxon>
    </lineage>
</organism>
<dbReference type="InterPro" id="IPR003593">
    <property type="entry name" value="AAA+_ATPase"/>
</dbReference>
<dbReference type="PANTHER" id="PTHR48041">
    <property type="entry name" value="ABC TRANSPORTER G FAMILY MEMBER 28"/>
    <property type="match status" value="1"/>
</dbReference>
<evidence type="ECO:0000313" key="11">
    <source>
        <dbReference type="EMBL" id="CAG6615722.1"/>
    </source>
</evidence>
<dbReference type="PANTHER" id="PTHR48041:SF139">
    <property type="entry name" value="PROTEIN SCARLET"/>
    <property type="match status" value="1"/>
</dbReference>
<comment type="subcellular location">
    <subcellularLocation>
        <location evidence="1">Membrane</location>
        <topology evidence="1">Multi-pass membrane protein</topology>
    </subcellularLocation>
</comment>
<dbReference type="EMBL" id="HBUF01365266">
    <property type="protein sequence ID" value="CAG6723217.1"/>
    <property type="molecule type" value="Transcribed_RNA"/>
</dbReference>
<keyword evidence="3" id="KW-0813">Transport</keyword>
<evidence type="ECO:0000256" key="4">
    <source>
        <dbReference type="ARBA" id="ARBA00022692"/>
    </source>
</evidence>
<dbReference type="GO" id="GO:0140359">
    <property type="term" value="F:ABC-type transporter activity"/>
    <property type="evidence" value="ECO:0007669"/>
    <property type="project" value="InterPro"/>
</dbReference>
<dbReference type="EMBL" id="HBUF01552247">
    <property type="protein sequence ID" value="CAG6759323.1"/>
    <property type="molecule type" value="Transcribed_RNA"/>
</dbReference>
<dbReference type="InterPro" id="IPR017871">
    <property type="entry name" value="ABC_transporter-like_CS"/>
</dbReference>
<dbReference type="AlphaFoldDB" id="A0A8D8M125"/>
<dbReference type="PROSITE" id="PS50893">
    <property type="entry name" value="ABC_TRANSPORTER_2"/>
    <property type="match status" value="1"/>
</dbReference>
<feature type="transmembrane region" description="Helical" evidence="9">
    <location>
        <begin position="89"/>
        <end position="111"/>
    </location>
</feature>
<dbReference type="Pfam" id="PF01061">
    <property type="entry name" value="ABC2_membrane"/>
    <property type="match status" value="1"/>
</dbReference>
<evidence type="ECO:0000256" key="5">
    <source>
        <dbReference type="ARBA" id="ARBA00022741"/>
    </source>
</evidence>
<accession>A0A8D8M125</accession>
<feature type="transmembrane region" description="Helical" evidence="9">
    <location>
        <begin position="487"/>
        <end position="514"/>
    </location>
</feature>
<proteinExistence type="inferred from homology"/>
<dbReference type="PROSITE" id="PS00211">
    <property type="entry name" value="ABC_TRANSPORTER_1"/>
    <property type="match status" value="1"/>
</dbReference>
<dbReference type="GO" id="GO:0005524">
    <property type="term" value="F:ATP binding"/>
    <property type="evidence" value="ECO:0007669"/>
    <property type="project" value="UniProtKB-KW"/>
</dbReference>
<evidence type="ECO:0000256" key="1">
    <source>
        <dbReference type="ARBA" id="ARBA00004141"/>
    </source>
</evidence>
<evidence type="ECO:0000256" key="6">
    <source>
        <dbReference type="ARBA" id="ARBA00022840"/>
    </source>
</evidence>
<dbReference type="EMBL" id="HBUF01033664">
    <property type="protein sequence ID" value="CAG6615723.1"/>
    <property type="molecule type" value="Transcribed_RNA"/>
</dbReference>
<feature type="transmembrane region" description="Helical" evidence="9">
    <location>
        <begin position="158"/>
        <end position="177"/>
    </location>
</feature>
<evidence type="ECO:0000256" key="3">
    <source>
        <dbReference type="ARBA" id="ARBA00022448"/>
    </source>
</evidence>
<feature type="transmembrane region" description="Helical" evidence="9">
    <location>
        <begin position="551"/>
        <end position="573"/>
    </location>
</feature>
<evidence type="ECO:0000259" key="10">
    <source>
        <dbReference type="PROSITE" id="PS50893"/>
    </source>
</evidence>
<name>A0A8D8M125_9HEMI</name>
<dbReference type="GO" id="GO:0030659">
    <property type="term" value="C:cytoplasmic vesicle membrane"/>
    <property type="evidence" value="ECO:0007669"/>
    <property type="project" value="TreeGrafter"/>
</dbReference>
<keyword evidence="8 9" id="KW-0472">Membrane</keyword>
<dbReference type="InterPro" id="IPR050352">
    <property type="entry name" value="ABCG_transporters"/>
</dbReference>